<dbReference type="InterPro" id="IPR003034">
    <property type="entry name" value="SAP_dom"/>
</dbReference>
<dbReference type="PANTHER" id="PTHR12604:SF2">
    <property type="entry name" value="X-RAY REPAIR CROSS-COMPLEMENTING PROTEIN 6"/>
    <property type="match status" value="1"/>
</dbReference>
<feature type="region of interest" description="Disordered" evidence="20">
    <location>
        <begin position="1"/>
        <end position="23"/>
    </location>
</feature>
<comment type="catalytic activity">
    <reaction evidence="19">
        <text>ATP + H2O = ADP + phosphate + H(+)</text>
        <dbReference type="Rhea" id="RHEA:13065"/>
        <dbReference type="ChEBI" id="CHEBI:15377"/>
        <dbReference type="ChEBI" id="CHEBI:15378"/>
        <dbReference type="ChEBI" id="CHEBI:30616"/>
        <dbReference type="ChEBI" id="CHEBI:43474"/>
        <dbReference type="ChEBI" id="CHEBI:456216"/>
        <dbReference type="EC" id="3.6.4.12"/>
    </reaction>
</comment>
<dbReference type="Gene3D" id="1.10.1600.10">
    <property type="match status" value="1"/>
</dbReference>
<dbReference type="Gene3D" id="4.10.970.10">
    <property type="entry name" value="Ku70, bridge and pillars"/>
    <property type="match status" value="1"/>
</dbReference>
<keyword evidence="8" id="KW-0227">DNA damage</keyword>
<keyword evidence="11" id="KW-0067">ATP-binding</keyword>
<evidence type="ECO:0000313" key="23">
    <source>
        <dbReference type="Proteomes" id="UP001642482"/>
    </source>
</evidence>
<dbReference type="Gene3D" id="3.40.50.410">
    <property type="entry name" value="von Willebrand factor, type A domain"/>
    <property type="match status" value="1"/>
</dbReference>
<keyword evidence="13" id="KW-0238">DNA-binding</keyword>
<organism evidence="22 23">
    <name type="scientific">Sporothrix eucalyptigena</name>
    <dbReference type="NCBI Taxonomy" id="1812306"/>
    <lineage>
        <taxon>Eukaryota</taxon>
        <taxon>Fungi</taxon>
        <taxon>Dikarya</taxon>
        <taxon>Ascomycota</taxon>
        <taxon>Pezizomycotina</taxon>
        <taxon>Sordariomycetes</taxon>
        <taxon>Sordariomycetidae</taxon>
        <taxon>Ophiostomatales</taxon>
        <taxon>Ophiostomataceae</taxon>
        <taxon>Sporothrix</taxon>
    </lineage>
</organism>
<dbReference type="Pfam" id="PF03731">
    <property type="entry name" value="Ku_N"/>
    <property type="match status" value="1"/>
</dbReference>
<proteinExistence type="inferred from homology"/>
<evidence type="ECO:0000256" key="6">
    <source>
        <dbReference type="ARBA" id="ARBA00022454"/>
    </source>
</evidence>
<dbReference type="InterPro" id="IPR027388">
    <property type="entry name" value="Ku70_bridge/pillars_dom_sf"/>
</dbReference>
<feature type="region of interest" description="Disordered" evidence="20">
    <location>
        <begin position="95"/>
        <end position="121"/>
    </location>
</feature>
<dbReference type="InterPro" id="IPR036361">
    <property type="entry name" value="SAP_dom_sf"/>
</dbReference>
<dbReference type="Pfam" id="PF03730">
    <property type="entry name" value="Ku_C"/>
    <property type="match status" value="1"/>
</dbReference>
<comment type="subcellular location">
    <subcellularLocation>
        <location evidence="2">Chromosome</location>
        <location evidence="2">Telomere</location>
    </subcellularLocation>
    <subcellularLocation>
        <location evidence="1">Nucleus</location>
    </subcellularLocation>
</comment>
<protein>
    <recommendedName>
        <fullName evidence="5">ATP-dependent DNA helicase II subunit 1</fullName>
        <ecNumber evidence="4">3.6.4.12</ecNumber>
    </recommendedName>
    <alternativeName>
        <fullName evidence="18">ATP-dependent DNA helicase II subunit Ku70</fullName>
    </alternativeName>
</protein>
<evidence type="ECO:0000256" key="18">
    <source>
        <dbReference type="ARBA" id="ARBA00031811"/>
    </source>
</evidence>
<dbReference type="Gene3D" id="2.40.290.10">
    <property type="match status" value="1"/>
</dbReference>
<keyword evidence="10 22" id="KW-0347">Helicase</keyword>
<dbReference type="InterPro" id="IPR016194">
    <property type="entry name" value="SPOC-like_C_dom_sf"/>
</dbReference>
<evidence type="ECO:0000256" key="12">
    <source>
        <dbReference type="ARBA" id="ARBA00022895"/>
    </source>
</evidence>
<feature type="compositionally biased region" description="Basic and acidic residues" evidence="20">
    <location>
        <begin position="1"/>
        <end position="11"/>
    </location>
</feature>
<keyword evidence="23" id="KW-1185">Reference proteome</keyword>
<dbReference type="Gene3D" id="1.10.720.30">
    <property type="entry name" value="SAP domain"/>
    <property type="match status" value="1"/>
</dbReference>
<evidence type="ECO:0000256" key="3">
    <source>
        <dbReference type="ARBA" id="ARBA00005240"/>
    </source>
</evidence>
<dbReference type="Pfam" id="PF02037">
    <property type="entry name" value="SAP"/>
    <property type="match status" value="1"/>
</dbReference>
<dbReference type="PIRSF" id="PIRSF003033">
    <property type="entry name" value="Ku70"/>
    <property type="match status" value="1"/>
</dbReference>
<evidence type="ECO:0000256" key="8">
    <source>
        <dbReference type="ARBA" id="ARBA00022763"/>
    </source>
</evidence>
<dbReference type="InterPro" id="IPR047087">
    <property type="entry name" value="KU70_core_dom"/>
</dbReference>
<evidence type="ECO:0000256" key="5">
    <source>
        <dbReference type="ARBA" id="ARBA00021796"/>
    </source>
</evidence>
<gene>
    <name evidence="22" type="primary">KU70</name>
    <name evidence="22" type="ORF">SEUCBS140593_000508</name>
</gene>
<dbReference type="SMART" id="SM00559">
    <property type="entry name" value="Ku78"/>
    <property type="match status" value="1"/>
</dbReference>
<evidence type="ECO:0000256" key="20">
    <source>
        <dbReference type="SAM" id="MobiDB-lite"/>
    </source>
</evidence>
<evidence type="ECO:0000256" key="15">
    <source>
        <dbReference type="ARBA" id="ARBA00023204"/>
    </source>
</evidence>
<dbReference type="SMART" id="SM00513">
    <property type="entry name" value="SAP"/>
    <property type="match status" value="1"/>
</dbReference>
<dbReference type="EMBL" id="CAWUHD010000003">
    <property type="protein sequence ID" value="CAK7209483.1"/>
    <property type="molecule type" value="Genomic_DNA"/>
</dbReference>
<feature type="region of interest" description="Disordered" evidence="20">
    <location>
        <begin position="264"/>
        <end position="284"/>
    </location>
</feature>
<feature type="domain" description="SAP" evidence="21">
    <location>
        <begin position="669"/>
        <end position="703"/>
    </location>
</feature>
<evidence type="ECO:0000256" key="4">
    <source>
        <dbReference type="ARBA" id="ARBA00012551"/>
    </source>
</evidence>
<keyword evidence="15" id="KW-0234">DNA repair</keyword>
<evidence type="ECO:0000256" key="2">
    <source>
        <dbReference type="ARBA" id="ARBA00004574"/>
    </source>
</evidence>
<evidence type="ECO:0000259" key="21">
    <source>
        <dbReference type="PROSITE" id="PS50800"/>
    </source>
</evidence>
<keyword evidence="12" id="KW-0779">Telomere</keyword>
<dbReference type="InterPro" id="IPR006165">
    <property type="entry name" value="Ku70"/>
</dbReference>
<dbReference type="InterPro" id="IPR036465">
    <property type="entry name" value="vWFA_dom_sf"/>
</dbReference>
<dbReference type="CDD" id="cd01458">
    <property type="entry name" value="vWA_ku"/>
    <property type="match status" value="1"/>
</dbReference>
<evidence type="ECO:0000256" key="9">
    <source>
        <dbReference type="ARBA" id="ARBA00022801"/>
    </source>
</evidence>
<evidence type="ECO:0000256" key="7">
    <source>
        <dbReference type="ARBA" id="ARBA00022741"/>
    </source>
</evidence>
<sequence length="707" mass="77847">MASREPNFKREDEEDVDEEIDDLTYKSQKDAVIFAIDVSASMLERPPPSKSRKADQDSAVSAALRCAYQIMQQRIITQPKDLLGLLLFGTEKSKFRETSSGGDDNENEDRSTQNDATAGIGVRHGPGYPHCYLFMDLDVPAAEDVRALKSLVEEGEDPDKVLTPTSASDPVAMANMLFCANQVFTTNAANFSSRRLFIITDNDDPHAGDKAARSAAAVRAKDLYDLGVVIELFPISREGKSKFDLSKFYDDIIYRDAADEQSAGDLSSTEDAKASDRVSTSKSGDGLTLLSSLVSNISAKQTPKRSYFSNLTFEIAPGLDISVKGYILLNRQKPARTCYVWLGGERAQLATSKTTRVDGESARTVEAGEIKKAYKFGGEFVYFSPEELKTLREWPFPDGWKGKGLRIIGFKPRVMIPPWAAIKRSTFIYPSEEDYVGSTRVFSALWQKLHKSDKVAIAWFVPRANSNPLLVAIIPSGGVSSSSEVDEGQEQANPMQLPAGLWLYPLPFAEDIRQVADDGRPTLRCSDRLTDLMKPIVENLFLPKTVYNPAKYPNPSLQWHYKILQTLALEEEVPEHGEDLTLPKYKAIAKRVGGSLVDLKAVIEEEARALESSRAKKRVVDSDDEGGRGKPLAKRPKIAAEAGGGAKKVAGAGKITAKELRDAVDNDKLQAMQVATLKEILAAKNLPTSGRKADLIERIEQWAEANL</sequence>
<evidence type="ECO:0000256" key="1">
    <source>
        <dbReference type="ARBA" id="ARBA00004123"/>
    </source>
</evidence>
<name>A0ABP0AQI6_9PEZI</name>
<dbReference type="Pfam" id="PF02735">
    <property type="entry name" value="Ku"/>
    <property type="match status" value="1"/>
</dbReference>
<evidence type="ECO:0000256" key="17">
    <source>
        <dbReference type="ARBA" id="ARBA00024890"/>
    </source>
</evidence>
<keyword evidence="7" id="KW-0547">Nucleotide-binding</keyword>
<evidence type="ECO:0000256" key="11">
    <source>
        <dbReference type="ARBA" id="ARBA00022840"/>
    </source>
</evidence>
<feature type="compositionally biased region" description="Acidic residues" evidence="20">
    <location>
        <begin position="12"/>
        <end position="22"/>
    </location>
</feature>
<dbReference type="Proteomes" id="UP001642482">
    <property type="component" value="Unassembled WGS sequence"/>
</dbReference>
<accession>A0ABP0AQI6</accession>
<evidence type="ECO:0000256" key="10">
    <source>
        <dbReference type="ARBA" id="ARBA00022806"/>
    </source>
</evidence>
<dbReference type="SUPFAM" id="SSF53300">
    <property type="entry name" value="vWA-like"/>
    <property type="match status" value="1"/>
</dbReference>
<feature type="region of interest" description="Disordered" evidence="20">
    <location>
        <begin position="613"/>
        <end position="636"/>
    </location>
</feature>
<evidence type="ECO:0000256" key="19">
    <source>
        <dbReference type="ARBA" id="ARBA00047995"/>
    </source>
</evidence>
<evidence type="ECO:0000256" key="13">
    <source>
        <dbReference type="ARBA" id="ARBA00023125"/>
    </source>
</evidence>
<dbReference type="PANTHER" id="PTHR12604">
    <property type="entry name" value="KU AUTOANTIGEN DNA HELICASE"/>
    <property type="match status" value="1"/>
</dbReference>
<comment type="caution">
    <text evidence="22">The sequence shown here is derived from an EMBL/GenBank/DDBJ whole genome shotgun (WGS) entry which is preliminary data.</text>
</comment>
<dbReference type="SUPFAM" id="SSF68906">
    <property type="entry name" value="SAP domain"/>
    <property type="match status" value="1"/>
</dbReference>
<keyword evidence="6" id="KW-0158">Chromosome</keyword>
<comment type="similarity">
    <text evidence="3">Belongs to the ku70 family.</text>
</comment>
<reference evidence="22 23" key="1">
    <citation type="submission" date="2024-01" db="EMBL/GenBank/DDBJ databases">
        <authorList>
            <person name="Allen C."/>
            <person name="Tagirdzhanova G."/>
        </authorList>
    </citation>
    <scope>NUCLEOTIDE SEQUENCE [LARGE SCALE GENOMIC DNA]</scope>
</reference>
<dbReference type="PROSITE" id="PS50800">
    <property type="entry name" value="SAP"/>
    <property type="match status" value="1"/>
</dbReference>
<keyword evidence="14" id="KW-0233">DNA recombination</keyword>
<dbReference type="EC" id="3.6.4.12" evidence="4"/>
<dbReference type="InterPro" id="IPR005161">
    <property type="entry name" value="Ku_N"/>
</dbReference>
<dbReference type="GO" id="GO:0004386">
    <property type="term" value="F:helicase activity"/>
    <property type="evidence" value="ECO:0007669"/>
    <property type="project" value="UniProtKB-KW"/>
</dbReference>
<keyword evidence="9" id="KW-0378">Hydrolase</keyword>
<dbReference type="NCBIfam" id="TIGR00578">
    <property type="entry name" value="ku70"/>
    <property type="match status" value="1"/>
</dbReference>
<dbReference type="InterPro" id="IPR006164">
    <property type="entry name" value="DNA_bd_Ku70/Ku80"/>
</dbReference>
<evidence type="ECO:0000313" key="22">
    <source>
        <dbReference type="EMBL" id="CAK7209483.1"/>
    </source>
</evidence>
<evidence type="ECO:0000256" key="16">
    <source>
        <dbReference type="ARBA" id="ARBA00023242"/>
    </source>
</evidence>
<feature type="compositionally biased region" description="Basic and acidic residues" evidence="20">
    <location>
        <begin position="613"/>
        <end position="628"/>
    </location>
</feature>
<keyword evidence="16" id="KW-0539">Nucleus</keyword>
<dbReference type="InterPro" id="IPR005160">
    <property type="entry name" value="Ku_C"/>
</dbReference>
<evidence type="ECO:0000256" key="14">
    <source>
        <dbReference type="ARBA" id="ARBA00023172"/>
    </source>
</evidence>
<dbReference type="CDD" id="cd00788">
    <property type="entry name" value="KU70"/>
    <property type="match status" value="1"/>
</dbReference>
<comment type="function">
    <text evidence="17">Single-stranded DNA-dependent ATP-dependent helicase. Involved in non-homologous end joining (NHEJ) DNA double strand break repair. DNA-binding is sequence-independent but has a high affinity to nicks in double-stranded DNA and to the ends of duplex DNA. Binds to naturally occurring chromosomal ends, and therefore provides chromosomal end protection. Required also for telomere recombination to repair telomeric ends in the absence of telomerase. KU70, of the KU70/KU80 heterodimer, binds to the stem loop of TLC1, the RNA component of telomerase. Involved in telomere maintenance. Interacts with telomeric repeats and subtelomeric sequences thereby controlling telomere length and protecting against subtelomeric rearrangement. Maintains telomeric chromatin, which is involved in silencing the expression of genes located at the telomere. Required for mating-type switching.</text>
</comment>
<dbReference type="SUPFAM" id="SSF100939">
    <property type="entry name" value="SPOC domain-like"/>
    <property type="match status" value="1"/>
</dbReference>